<dbReference type="AlphaFoldDB" id="A0A8H7K899"/>
<dbReference type="Pfam" id="PF00011">
    <property type="entry name" value="HSP20"/>
    <property type="match status" value="1"/>
</dbReference>
<accession>A0A8H7K899</accession>
<gene>
    <name evidence="6" type="ORF">IM811_004838</name>
</gene>
<feature type="compositionally biased region" description="Polar residues" evidence="4">
    <location>
        <begin position="99"/>
        <end position="115"/>
    </location>
</feature>
<evidence type="ECO:0000256" key="1">
    <source>
        <dbReference type="ARBA" id="ARBA00023016"/>
    </source>
</evidence>
<evidence type="ECO:0000313" key="7">
    <source>
        <dbReference type="Proteomes" id="UP000616885"/>
    </source>
</evidence>
<dbReference type="InterPro" id="IPR031107">
    <property type="entry name" value="Small_HSP"/>
</dbReference>
<comment type="caution">
    <text evidence="6">The sequence shown here is derived from an EMBL/GenBank/DDBJ whole genome shotgun (WGS) entry which is preliminary data.</text>
</comment>
<reference evidence="6" key="1">
    <citation type="submission" date="2020-10" db="EMBL/GenBank/DDBJ databases">
        <title>High-Quality Genome Resource of Clonostachys rosea strain S41 by Oxford Nanopore Long-Read Sequencing.</title>
        <authorList>
            <person name="Wang H."/>
        </authorList>
    </citation>
    <scope>NUCLEOTIDE SEQUENCE</scope>
    <source>
        <strain evidence="6">S41</strain>
    </source>
</reference>
<evidence type="ECO:0000256" key="3">
    <source>
        <dbReference type="RuleBase" id="RU003616"/>
    </source>
</evidence>
<keyword evidence="1" id="KW-0346">Stress response</keyword>
<dbReference type="PANTHER" id="PTHR11527">
    <property type="entry name" value="HEAT-SHOCK PROTEIN 20 FAMILY MEMBER"/>
    <property type="match status" value="1"/>
</dbReference>
<organism evidence="6 7">
    <name type="scientific">Bionectria ochroleuca</name>
    <name type="common">Gliocladium roseum</name>
    <dbReference type="NCBI Taxonomy" id="29856"/>
    <lineage>
        <taxon>Eukaryota</taxon>
        <taxon>Fungi</taxon>
        <taxon>Dikarya</taxon>
        <taxon>Ascomycota</taxon>
        <taxon>Pezizomycotina</taxon>
        <taxon>Sordariomycetes</taxon>
        <taxon>Hypocreomycetidae</taxon>
        <taxon>Hypocreales</taxon>
        <taxon>Bionectriaceae</taxon>
        <taxon>Clonostachys</taxon>
    </lineage>
</organism>
<feature type="region of interest" description="Disordered" evidence="4">
    <location>
        <begin position="94"/>
        <end position="115"/>
    </location>
</feature>
<name>A0A8H7K899_BIOOC</name>
<evidence type="ECO:0000256" key="2">
    <source>
        <dbReference type="PROSITE-ProRule" id="PRU00285"/>
    </source>
</evidence>
<dbReference type="Gene3D" id="2.60.40.790">
    <property type="match status" value="1"/>
</dbReference>
<dbReference type="PROSITE" id="PS01031">
    <property type="entry name" value="SHSP"/>
    <property type="match status" value="1"/>
</dbReference>
<dbReference type="EMBL" id="JADCTT010000013">
    <property type="protein sequence ID" value="KAF9745216.1"/>
    <property type="molecule type" value="Genomic_DNA"/>
</dbReference>
<evidence type="ECO:0000259" key="5">
    <source>
        <dbReference type="PROSITE" id="PS01031"/>
    </source>
</evidence>
<comment type="similarity">
    <text evidence="2 3">Belongs to the small heat shock protein (HSP20) family.</text>
</comment>
<dbReference type="CDD" id="cd06464">
    <property type="entry name" value="ACD_sHsps-like"/>
    <property type="match status" value="1"/>
</dbReference>
<dbReference type="InterPro" id="IPR008978">
    <property type="entry name" value="HSP20-like_chaperone"/>
</dbReference>
<dbReference type="InterPro" id="IPR002068">
    <property type="entry name" value="A-crystallin/Hsp20_dom"/>
</dbReference>
<proteinExistence type="inferred from homology"/>
<evidence type="ECO:0000313" key="6">
    <source>
        <dbReference type="EMBL" id="KAF9745216.1"/>
    </source>
</evidence>
<evidence type="ECO:0000256" key="4">
    <source>
        <dbReference type="SAM" id="MobiDB-lite"/>
    </source>
</evidence>
<protein>
    <recommendedName>
        <fullName evidence="5">SHSP domain-containing protein</fullName>
    </recommendedName>
</protein>
<sequence length="176" mass="20156">MSLFPRYLHPTDPRYGRFFDELAHYGREHSSNKEKPHTPFQPTFDITEADDVYELHGELPGLDRDNISIDFVEPQTLVIHGHVESSYDIRIPSEDTPAEASSKTETADSASQVYQKSSKAEPRFWAAERNFGEFSRTFTFPRPVRQNEVYAKLDKGILYVKVPKSDGPGGHRIQIE</sequence>
<dbReference type="Proteomes" id="UP000616885">
    <property type="component" value="Unassembled WGS sequence"/>
</dbReference>
<feature type="domain" description="SHSP" evidence="5">
    <location>
        <begin position="35"/>
        <end position="176"/>
    </location>
</feature>
<dbReference type="SUPFAM" id="SSF49764">
    <property type="entry name" value="HSP20-like chaperones"/>
    <property type="match status" value="1"/>
</dbReference>